<keyword evidence="1" id="KW-0175">Coiled coil</keyword>
<dbReference type="GeneID" id="7824858"/>
<dbReference type="EMBL" id="GG662711">
    <property type="protein sequence ID" value="EAR94738.4"/>
    <property type="molecule type" value="Genomic_DNA"/>
</dbReference>
<evidence type="ECO:0000313" key="2">
    <source>
        <dbReference type="EMBL" id="EAR94738.4"/>
    </source>
</evidence>
<name>Q23E49_TETTS</name>
<dbReference type="Proteomes" id="UP000009168">
    <property type="component" value="Unassembled WGS sequence"/>
</dbReference>
<dbReference type="RefSeq" id="XP_001014983.4">
    <property type="nucleotide sequence ID" value="XM_001014983.4"/>
</dbReference>
<reference evidence="3" key="1">
    <citation type="journal article" date="2006" name="PLoS Biol.">
        <title>Macronuclear genome sequence of the ciliate Tetrahymena thermophila, a model eukaryote.</title>
        <authorList>
            <person name="Eisen J.A."/>
            <person name="Coyne R.S."/>
            <person name="Wu M."/>
            <person name="Wu D."/>
            <person name="Thiagarajan M."/>
            <person name="Wortman J.R."/>
            <person name="Badger J.H."/>
            <person name="Ren Q."/>
            <person name="Amedeo P."/>
            <person name="Jones K.M."/>
            <person name="Tallon L.J."/>
            <person name="Delcher A.L."/>
            <person name="Salzberg S.L."/>
            <person name="Silva J.C."/>
            <person name="Haas B.J."/>
            <person name="Majoros W.H."/>
            <person name="Farzad M."/>
            <person name="Carlton J.M."/>
            <person name="Smith R.K. Jr."/>
            <person name="Garg J."/>
            <person name="Pearlman R.E."/>
            <person name="Karrer K.M."/>
            <person name="Sun L."/>
            <person name="Manning G."/>
            <person name="Elde N.C."/>
            <person name="Turkewitz A.P."/>
            <person name="Asai D.J."/>
            <person name="Wilkes D.E."/>
            <person name="Wang Y."/>
            <person name="Cai H."/>
            <person name="Collins K."/>
            <person name="Stewart B.A."/>
            <person name="Lee S.R."/>
            <person name="Wilamowska K."/>
            <person name="Weinberg Z."/>
            <person name="Ruzzo W.L."/>
            <person name="Wloga D."/>
            <person name="Gaertig J."/>
            <person name="Frankel J."/>
            <person name="Tsao C.-C."/>
            <person name="Gorovsky M.A."/>
            <person name="Keeling P.J."/>
            <person name="Waller R.F."/>
            <person name="Patron N.J."/>
            <person name="Cherry J.M."/>
            <person name="Stover N.A."/>
            <person name="Krieger C.J."/>
            <person name="del Toro C."/>
            <person name="Ryder H.F."/>
            <person name="Williamson S.C."/>
            <person name="Barbeau R.A."/>
            <person name="Hamilton E.P."/>
            <person name="Orias E."/>
        </authorList>
    </citation>
    <scope>NUCLEOTIDE SEQUENCE [LARGE SCALE GENOMIC DNA]</scope>
    <source>
        <strain evidence="3">SB210</strain>
    </source>
</reference>
<accession>Q23E49</accession>
<evidence type="ECO:0000256" key="1">
    <source>
        <dbReference type="SAM" id="Coils"/>
    </source>
</evidence>
<dbReference type="InParanoid" id="Q23E49"/>
<gene>
    <name evidence="2" type="ORF">TTHERM_00672060</name>
</gene>
<sequence length="157" mass="19068">MSQRQGFHHNYKELIENVKAIQNEFFNNDEETSQKIKQLIDYQQIIENYDKEEERINKQNEIERAQHQLIFWAKMINDNSKGDELQLRQFFNQLEEIFQLKIQSQNGQDHQVNIELRSEHMEGITISHERDIEQNKEKIQNEKIIDEIDEIIIDEQQ</sequence>
<dbReference type="AlphaFoldDB" id="Q23E49"/>
<dbReference type="HOGENOM" id="CLU_1017337_0_0_1"/>
<keyword evidence="3" id="KW-1185">Reference proteome</keyword>
<evidence type="ECO:0000313" key="3">
    <source>
        <dbReference type="Proteomes" id="UP000009168"/>
    </source>
</evidence>
<proteinExistence type="predicted"/>
<organism evidence="2 3">
    <name type="scientific">Tetrahymena thermophila (strain SB210)</name>
    <dbReference type="NCBI Taxonomy" id="312017"/>
    <lineage>
        <taxon>Eukaryota</taxon>
        <taxon>Sar</taxon>
        <taxon>Alveolata</taxon>
        <taxon>Ciliophora</taxon>
        <taxon>Intramacronucleata</taxon>
        <taxon>Oligohymenophorea</taxon>
        <taxon>Hymenostomatida</taxon>
        <taxon>Tetrahymenina</taxon>
        <taxon>Tetrahymenidae</taxon>
        <taxon>Tetrahymena</taxon>
    </lineage>
</organism>
<protein>
    <submittedName>
        <fullName evidence="2">Uncharacterized protein</fullName>
    </submittedName>
</protein>
<dbReference type="KEGG" id="tet:TTHERM_00672060"/>
<feature type="coiled-coil region" evidence="1">
    <location>
        <begin position="39"/>
        <end position="68"/>
    </location>
</feature>